<feature type="transmembrane region" description="Helical" evidence="5">
    <location>
        <begin position="180"/>
        <end position="200"/>
    </location>
</feature>
<sequence>NWLKTPRLGVLLAVASSFLISVCSVVVKVTRIPVGQITFITFLVLSITSVILALKSHKPLFPKDDLRILWGRTLFSLPIVIFSYSAVRLLPLSDEALIAYTSIIFTIILGRIFLGENCTKGKIVASAGILIGVFLVTVGPAPVEPSYLAGCIFSLLGAICDAVSYILLKELVHLHYSVILFNYSLCSLLLTAPFSLWETWTWEQPLPLISVAFIATIQELFLTLSLTTEQAGLVCMLHASDIIFSYGWELTLFSETYTVVKICGALIVTLSVIFSAYLPADDGSILSMNSENDEETTLRLTEDLV</sequence>
<feature type="transmembrane region" description="Helical" evidence="5">
    <location>
        <begin position="259"/>
        <end position="278"/>
    </location>
</feature>
<name>A0A023EXM2_TRIIF</name>
<dbReference type="PANTHER" id="PTHR22911">
    <property type="entry name" value="ACYL-MALONYL CONDENSING ENZYME-RELATED"/>
    <property type="match status" value="1"/>
</dbReference>
<feature type="domain" description="EamA" evidence="6">
    <location>
        <begin position="8"/>
        <end position="137"/>
    </location>
</feature>
<evidence type="ECO:0000313" key="7">
    <source>
        <dbReference type="EMBL" id="JAC13975.1"/>
    </source>
</evidence>
<dbReference type="SUPFAM" id="SSF103481">
    <property type="entry name" value="Multidrug resistance efflux transporter EmrE"/>
    <property type="match status" value="2"/>
</dbReference>
<evidence type="ECO:0000256" key="3">
    <source>
        <dbReference type="ARBA" id="ARBA00022989"/>
    </source>
</evidence>
<feature type="transmembrane region" description="Helical" evidence="5">
    <location>
        <begin position="147"/>
        <end position="168"/>
    </location>
</feature>
<proteinExistence type="evidence at transcript level"/>
<feature type="transmembrane region" description="Helical" evidence="5">
    <location>
        <begin position="66"/>
        <end position="85"/>
    </location>
</feature>
<feature type="non-terminal residue" evidence="7">
    <location>
        <position position="1"/>
    </location>
</feature>
<feature type="transmembrane region" description="Helical" evidence="5">
    <location>
        <begin position="34"/>
        <end position="54"/>
    </location>
</feature>
<keyword evidence="4 5" id="KW-0472">Membrane</keyword>
<evidence type="ECO:0000256" key="4">
    <source>
        <dbReference type="ARBA" id="ARBA00023136"/>
    </source>
</evidence>
<feature type="transmembrane region" description="Helical" evidence="5">
    <location>
        <begin position="97"/>
        <end position="114"/>
    </location>
</feature>
<dbReference type="GO" id="GO:0016020">
    <property type="term" value="C:membrane"/>
    <property type="evidence" value="ECO:0007669"/>
    <property type="project" value="UniProtKB-SubCell"/>
</dbReference>
<accession>A0A023EXM2</accession>
<dbReference type="EMBL" id="GBBI01004737">
    <property type="protein sequence ID" value="JAC13975.1"/>
    <property type="molecule type" value="mRNA"/>
</dbReference>
<dbReference type="InterPro" id="IPR037185">
    <property type="entry name" value="EmrE-like"/>
</dbReference>
<evidence type="ECO:0000256" key="5">
    <source>
        <dbReference type="SAM" id="Phobius"/>
    </source>
</evidence>
<evidence type="ECO:0000256" key="2">
    <source>
        <dbReference type="ARBA" id="ARBA00022692"/>
    </source>
</evidence>
<evidence type="ECO:0000259" key="6">
    <source>
        <dbReference type="Pfam" id="PF00892"/>
    </source>
</evidence>
<reference evidence="7" key="1">
    <citation type="journal article" date="2014" name="PLoS Negl. Trop. Dis.">
        <title>An updated insight into the Sialotranscriptome of Triatoma infestans: developmental stage and geographic variations.</title>
        <authorList>
            <person name="Schwarz A."/>
            <person name="Medrano-Mercado N."/>
            <person name="Schaub G.A."/>
            <person name="Struchiner C.J."/>
            <person name="Bargues M.D."/>
            <person name="Levy M.Z."/>
            <person name="Ribeiro J.M."/>
        </authorList>
    </citation>
    <scope>NUCLEOTIDE SEQUENCE</scope>
    <source>
        <strain evidence="7">Chile</strain>
        <tissue evidence="7">Salivary glands</tissue>
    </source>
</reference>
<dbReference type="Pfam" id="PF00892">
    <property type="entry name" value="EamA"/>
    <property type="match status" value="1"/>
</dbReference>
<dbReference type="InterPro" id="IPR000620">
    <property type="entry name" value="EamA_dom"/>
</dbReference>
<evidence type="ECO:0000256" key="1">
    <source>
        <dbReference type="ARBA" id="ARBA00004141"/>
    </source>
</evidence>
<comment type="subcellular location">
    <subcellularLocation>
        <location evidence="1">Membrane</location>
        <topology evidence="1">Multi-pass membrane protein</topology>
    </subcellularLocation>
</comment>
<keyword evidence="3 5" id="KW-1133">Transmembrane helix</keyword>
<feature type="transmembrane region" description="Helical" evidence="5">
    <location>
        <begin position="123"/>
        <end position="141"/>
    </location>
</feature>
<keyword evidence="2 5" id="KW-0812">Transmembrane</keyword>
<dbReference type="PANTHER" id="PTHR22911:SF6">
    <property type="entry name" value="SOLUTE CARRIER FAMILY 35 MEMBER G1"/>
    <property type="match status" value="1"/>
</dbReference>
<protein>
    <submittedName>
        <fullName evidence="7">Putative solute carrier family 35 member g1-like protein</fullName>
    </submittedName>
</protein>
<dbReference type="AlphaFoldDB" id="A0A023EXM2"/>
<organism evidence="7">
    <name type="scientific">Triatoma infestans</name>
    <name type="common">Assassin bug</name>
    <dbReference type="NCBI Taxonomy" id="30076"/>
    <lineage>
        <taxon>Eukaryota</taxon>
        <taxon>Metazoa</taxon>
        <taxon>Ecdysozoa</taxon>
        <taxon>Arthropoda</taxon>
        <taxon>Hexapoda</taxon>
        <taxon>Insecta</taxon>
        <taxon>Pterygota</taxon>
        <taxon>Neoptera</taxon>
        <taxon>Paraneoptera</taxon>
        <taxon>Hemiptera</taxon>
        <taxon>Heteroptera</taxon>
        <taxon>Panheteroptera</taxon>
        <taxon>Cimicomorpha</taxon>
        <taxon>Reduviidae</taxon>
        <taxon>Triatominae</taxon>
        <taxon>Triatoma</taxon>
    </lineage>
</organism>